<dbReference type="Proteomes" id="UP000789342">
    <property type="component" value="Unassembled WGS sequence"/>
</dbReference>
<feature type="non-terminal residue" evidence="1">
    <location>
        <position position="47"/>
    </location>
</feature>
<dbReference type="EMBL" id="CAJVPV010026713">
    <property type="protein sequence ID" value="CAG8732296.1"/>
    <property type="molecule type" value="Genomic_DNA"/>
</dbReference>
<evidence type="ECO:0000313" key="2">
    <source>
        <dbReference type="Proteomes" id="UP000789342"/>
    </source>
</evidence>
<sequence length="47" mass="5359">EKDKDGELVAGRHFRWAGPMWYAKVPRGVQINTILRCMRSGERGNGD</sequence>
<keyword evidence="2" id="KW-1185">Reference proteome</keyword>
<accession>A0A9N9IFQ2</accession>
<comment type="caution">
    <text evidence="1">The sequence shown here is derived from an EMBL/GenBank/DDBJ whole genome shotgun (WGS) entry which is preliminary data.</text>
</comment>
<feature type="non-terminal residue" evidence="1">
    <location>
        <position position="1"/>
    </location>
</feature>
<protein>
    <submittedName>
        <fullName evidence="1">16073_t:CDS:1</fullName>
    </submittedName>
</protein>
<evidence type="ECO:0000313" key="1">
    <source>
        <dbReference type="EMBL" id="CAG8732296.1"/>
    </source>
</evidence>
<proteinExistence type="predicted"/>
<organism evidence="1 2">
    <name type="scientific">Acaulospora morrowiae</name>
    <dbReference type="NCBI Taxonomy" id="94023"/>
    <lineage>
        <taxon>Eukaryota</taxon>
        <taxon>Fungi</taxon>
        <taxon>Fungi incertae sedis</taxon>
        <taxon>Mucoromycota</taxon>
        <taxon>Glomeromycotina</taxon>
        <taxon>Glomeromycetes</taxon>
        <taxon>Diversisporales</taxon>
        <taxon>Acaulosporaceae</taxon>
        <taxon>Acaulospora</taxon>
    </lineage>
</organism>
<gene>
    <name evidence="1" type="ORF">AMORRO_LOCUS14117</name>
</gene>
<reference evidence="1" key="1">
    <citation type="submission" date="2021-06" db="EMBL/GenBank/DDBJ databases">
        <authorList>
            <person name="Kallberg Y."/>
            <person name="Tangrot J."/>
            <person name="Rosling A."/>
        </authorList>
    </citation>
    <scope>NUCLEOTIDE SEQUENCE</scope>
    <source>
        <strain evidence="1">CL551</strain>
    </source>
</reference>
<name>A0A9N9IFQ2_9GLOM</name>
<dbReference type="AlphaFoldDB" id="A0A9N9IFQ2"/>